<dbReference type="Gene3D" id="1.10.10.60">
    <property type="entry name" value="Homeodomain-like"/>
    <property type="match status" value="1"/>
</dbReference>
<dbReference type="PANTHER" id="PTHR43280">
    <property type="entry name" value="ARAC-FAMILY TRANSCRIPTIONAL REGULATOR"/>
    <property type="match status" value="1"/>
</dbReference>
<evidence type="ECO:0000256" key="1">
    <source>
        <dbReference type="ARBA" id="ARBA00023015"/>
    </source>
</evidence>
<dbReference type="GO" id="GO:0043565">
    <property type="term" value="F:sequence-specific DNA binding"/>
    <property type="evidence" value="ECO:0007669"/>
    <property type="project" value="InterPro"/>
</dbReference>
<gene>
    <name evidence="5" type="ORF">EWE74_08825</name>
</gene>
<dbReference type="Proteomes" id="UP000292855">
    <property type="component" value="Unassembled WGS sequence"/>
</dbReference>
<dbReference type="RefSeq" id="WP_130141206.1">
    <property type="nucleotide sequence ID" value="NZ_SGIT01000002.1"/>
</dbReference>
<organism evidence="5 6">
    <name type="scientific">Sphingobacterium corticibacterium</name>
    <dbReference type="NCBI Taxonomy" id="2484746"/>
    <lineage>
        <taxon>Bacteria</taxon>
        <taxon>Pseudomonadati</taxon>
        <taxon>Bacteroidota</taxon>
        <taxon>Sphingobacteriia</taxon>
        <taxon>Sphingobacteriales</taxon>
        <taxon>Sphingobacteriaceae</taxon>
        <taxon>Sphingobacterium</taxon>
    </lineage>
</organism>
<evidence type="ECO:0000259" key="4">
    <source>
        <dbReference type="PROSITE" id="PS01124"/>
    </source>
</evidence>
<name>A0A4Q6XI07_9SPHI</name>
<dbReference type="InterPro" id="IPR020449">
    <property type="entry name" value="Tscrpt_reg_AraC-type_HTH"/>
</dbReference>
<dbReference type="EMBL" id="SGIT01000002">
    <property type="protein sequence ID" value="RZF59283.1"/>
    <property type="molecule type" value="Genomic_DNA"/>
</dbReference>
<comment type="caution">
    <text evidence="5">The sequence shown here is derived from an EMBL/GenBank/DDBJ whole genome shotgun (WGS) entry which is preliminary data.</text>
</comment>
<evidence type="ECO:0000256" key="3">
    <source>
        <dbReference type="ARBA" id="ARBA00023163"/>
    </source>
</evidence>
<accession>A0A4Q6XI07</accession>
<dbReference type="PRINTS" id="PR00032">
    <property type="entry name" value="HTHARAC"/>
</dbReference>
<evidence type="ECO:0000313" key="5">
    <source>
        <dbReference type="EMBL" id="RZF59283.1"/>
    </source>
</evidence>
<keyword evidence="3" id="KW-0804">Transcription</keyword>
<keyword evidence="1" id="KW-0805">Transcription regulation</keyword>
<dbReference type="PROSITE" id="PS01124">
    <property type="entry name" value="HTH_ARAC_FAMILY_2"/>
    <property type="match status" value="1"/>
</dbReference>
<proteinExistence type="predicted"/>
<sequence length="290" mass="34545">MVVKTEEIRVLTLEDFESPDLGFFITSLQSYNQHYCSLFSLPNQRRFYMIIFLEDQAGRFVVDQSSTQIHKGEVLSVNPTSVCTFEIDKQAKGWMVLFTDAFFSKRYNDNVLYDFSFLKSNSVCKQLEYTEDMPHWRMMMDAMYDEFKRSGADSRTILRSYLNIVLGIMERHNGIAVDAPYNREKESKVRLFEQLLEQYYKRERFPSFYAEKLNISTNYLNRICKERRSRSVGEIIRDRILMEAERLLYHTFKTVSEISFELGFDSSSYFITFFKKKHGLSPEEFRKTQR</sequence>
<dbReference type="SUPFAM" id="SSF46689">
    <property type="entry name" value="Homeodomain-like"/>
    <property type="match status" value="1"/>
</dbReference>
<keyword evidence="6" id="KW-1185">Reference proteome</keyword>
<dbReference type="AlphaFoldDB" id="A0A4Q6XI07"/>
<protein>
    <submittedName>
        <fullName evidence="5">AraC family transcriptional regulator</fullName>
    </submittedName>
</protein>
<dbReference type="SMART" id="SM00342">
    <property type="entry name" value="HTH_ARAC"/>
    <property type="match status" value="1"/>
</dbReference>
<keyword evidence="2" id="KW-0238">DNA-binding</keyword>
<dbReference type="InterPro" id="IPR018060">
    <property type="entry name" value="HTH_AraC"/>
</dbReference>
<feature type="domain" description="HTH araC/xylS-type" evidence="4">
    <location>
        <begin position="190"/>
        <end position="288"/>
    </location>
</feature>
<dbReference type="Pfam" id="PF12833">
    <property type="entry name" value="HTH_18"/>
    <property type="match status" value="1"/>
</dbReference>
<evidence type="ECO:0000256" key="2">
    <source>
        <dbReference type="ARBA" id="ARBA00023125"/>
    </source>
</evidence>
<dbReference type="PANTHER" id="PTHR43280:SF32">
    <property type="entry name" value="TRANSCRIPTIONAL REGULATORY PROTEIN"/>
    <property type="match status" value="1"/>
</dbReference>
<dbReference type="OrthoDB" id="2585681at2"/>
<evidence type="ECO:0000313" key="6">
    <source>
        <dbReference type="Proteomes" id="UP000292855"/>
    </source>
</evidence>
<dbReference type="GO" id="GO:0003700">
    <property type="term" value="F:DNA-binding transcription factor activity"/>
    <property type="evidence" value="ECO:0007669"/>
    <property type="project" value="InterPro"/>
</dbReference>
<dbReference type="InterPro" id="IPR009057">
    <property type="entry name" value="Homeodomain-like_sf"/>
</dbReference>
<reference evidence="5 6" key="1">
    <citation type="submission" date="2019-02" db="EMBL/GenBank/DDBJ databases">
        <authorList>
            <person name="Li Y."/>
        </authorList>
    </citation>
    <scope>NUCLEOTIDE SEQUENCE [LARGE SCALE GENOMIC DNA]</scope>
    <source>
        <strain evidence="5 6">30C10-4-7</strain>
    </source>
</reference>